<dbReference type="EMBL" id="CP001100">
    <property type="protein sequence ID" value="ACF14986.1"/>
    <property type="molecule type" value="Genomic_DNA"/>
</dbReference>
<organism evidence="3 4">
    <name type="scientific">Chloroherpeton thalassium (strain ATCC 35110 / GB-78)</name>
    <dbReference type="NCBI Taxonomy" id="517418"/>
    <lineage>
        <taxon>Bacteria</taxon>
        <taxon>Pseudomonadati</taxon>
        <taxon>Chlorobiota</taxon>
        <taxon>Chlorobiia</taxon>
        <taxon>Chlorobiales</taxon>
        <taxon>Chloroherpetonaceae</taxon>
        <taxon>Chloroherpeton</taxon>
    </lineage>
</organism>
<evidence type="ECO:0000256" key="2">
    <source>
        <dbReference type="SAM" id="SignalP"/>
    </source>
</evidence>
<feature type="transmembrane region" description="Helical" evidence="1">
    <location>
        <begin position="155"/>
        <end position="175"/>
    </location>
</feature>
<keyword evidence="1" id="KW-0472">Membrane</keyword>
<dbReference type="AlphaFoldDB" id="B3QXS1"/>
<keyword evidence="1" id="KW-0812">Transmembrane</keyword>
<evidence type="ECO:0000313" key="3">
    <source>
        <dbReference type="EMBL" id="ACF14986.1"/>
    </source>
</evidence>
<keyword evidence="2" id="KW-0732">Signal</keyword>
<accession>B3QXS1</accession>
<keyword evidence="4" id="KW-1185">Reference proteome</keyword>
<dbReference type="RefSeq" id="WP_012501068.1">
    <property type="nucleotide sequence ID" value="NC_011026.1"/>
</dbReference>
<dbReference type="eggNOG" id="COG1596">
    <property type="taxonomic scope" value="Bacteria"/>
</dbReference>
<name>B3QXS1_CHLT3</name>
<evidence type="ECO:0008006" key="5">
    <source>
        <dbReference type="Google" id="ProtNLM"/>
    </source>
</evidence>
<dbReference type="KEGG" id="cts:Ctha_2537"/>
<gene>
    <name evidence="3" type="ordered locus">Ctha_2537</name>
</gene>
<evidence type="ECO:0000313" key="4">
    <source>
        <dbReference type="Proteomes" id="UP000001208"/>
    </source>
</evidence>
<sequence>MKKVCTTIFVLLILALDSNLALSQVFGGTRSGTPSTNSSNIEAASPSAYYYGRGEGVLIDVNLWGQVGKPGKYFVPYTTDLISLISIAGGPTNQAKLDEVRIVRYAQRDTTVVEKIARVNIIRFIEYGEQSHIPPLVRGDTVIVPGDALSVFQTFVSIASSISVVINTFLLIAVINDRI</sequence>
<dbReference type="STRING" id="517418.Ctha_2537"/>
<feature type="chain" id="PRO_5002797860" description="Soluble ligand binding domain-containing protein" evidence="2">
    <location>
        <begin position="24"/>
        <end position="179"/>
    </location>
</feature>
<dbReference type="Proteomes" id="UP000001208">
    <property type="component" value="Chromosome"/>
</dbReference>
<feature type="signal peptide" evidence="2">
    <location>
        <begin position="1"/>
        <end position="23"/>
    </location>
</feature>
<dbReference type="OrthoDB" id="662756at2"/>
<keyword evidence="1" id="KW-1133">Transmembrane helix</keyword>
<proteinExistence type="predicted"/>
<protein>
    <recommendedName>
        <fullName evidence="5">Soluble ligand binding domain-containing protein</fullName>
    </recommendedName>
</protein>
<evidence type="ECO:0000256" key="1">
    <source>
        <dbReference type="SAM" id="Phobius"/>
    </source>
</evidence>
<dbReference type="Gene3D" id="3.10.560.10">
    <property type="entry name" value="Outer membrane lipoprotein wza domain like"/>
    <property type="match status" value="1"/>
</dbReference>
<dbReference type="HOGENOM" id="CLU_128636_0_0_10"/>
<reference evidence="3 4" key="1">
    <citation type="submission" date="2008-06" db="EMBL/GenBank/DDBJ databases">
        <title>Complete sequence of Chloroherpeton thalassium ATCC 35110.</title>
        <authorList>
            <consortium name="US DOE Joint Genome Institute"/>
            <person name="Lucas S."/>
            <person name="Copeland A."/>
            <person name="Lapidus A."/>
            <person name="Glavina del Rio T."/>
            <person name="Dalin E."/>
            <person name="Tice H."/>
            <person name="Bruce D."/>
            <person name="Goodwin L."/>
            <person name="Pitluck S."/>
            <person name="Schmutz J."/>
            <person name="Larimer F."/>
            <person name="Land M."/>
            <person name="Hauser L."/>
            <person name="Kyrpides N."/>
            <person name="Mikhailova N."/>
            <person name="Liu Z."/>
            <person name="Li T."/>
            <person name="Zhao F."/>
            <person name="Overmann J."/>
            <person name="Bryant D.A."/>
            <person name="Richardson P."/>
        </authorList>
    </citation>
    <scope>NUCLEOTIDE SEQUENCE [LARGE SCALE GENOMIC DNA]</scope>
    <source>
        <strain evidence="4">ATCC 35110 / GB-78</strain>
    </source>
</reference>